<evidence type="ECO:0000313" key="2">
    <source>
        <dbReference type="Proteomes" id="UP001549098"/>
    </source>
</evidence>
<comment type="caution">
    <text evidence="1">The sequence shown here is derived from an EMBL/GenBank/DDBJ whole genome shotgun (WGS) entry which is preliminary data.</text>
</comment>
<reference evidence="1 2" key="1">
    <citation type="submission" date="2024-06" db="EMBL/GenBank/DDBJ databases">
        <title>Genomic Encyclopedia of Type Strains, Phase IV (KMG-IV): sequencing the most valuable type-strain genomes for metagenomic binning, comparative biology and taxonomic classification.</title>
        <authorList>
            <person name="Goeker M."/>
        </authorList>
    </citation>
    <scope>NUCLEOTIDE SEQUENCE [LARGE SCALE GENOMIC DNA]</scope>
    <source>
        <strain evidence="1 2">DSM 17253</strain>
    </source>
</reference>
<sequence length="33" mass="3744">MKVIGWLVREKAHRGSLVYTAGKKPGRIYQSTL</sequence>
<proteinExistence type="predicted"/>
<organism evidence="1 2">
    <name type="scientific">Paenibacillus favisporus</name>
    <dbReference type="NCBI Taxonomy" id="221028"/>
    <lineage>
        <taxon>Bacteria</taxon>
        <taxon>Bacillati</taxon>
        <taxon>Bacillota</taxon>
        <taxon>Bacilli</taxon>
        <taxon>Bacillales</taxon>
        <taxon>Paenibacillaceae</taxon>
        <taxon>Paenibacillus</taxon>
    </lineage>
</organism>
<dbReference type="EMBL" id="JBEPLV010000006">
    <property type="protein sequence ID" value="MET3548578.1"/>
    <property type="molecule type" value="Genomic_DNA"/>
</dbReference>
<gene>
    <name evidence="1" type="ORF">ABID47_005208</name>
</gene>
<dbReference type="Proteomes" id="UP001549098">
    <property type="component" value="Unassembled WGS sequence"/>
</dbReference>
<accession>A0ABV2F9X8</accession>
<name>A0ABV2F9X8_9BACL</name>
<keyword evidence="2" id="KW-1185">Reference proteome</keyword>
<protein>
    <submittedName>
        <fullName evidence="1">Uncharacterized protein</fullName>
    </submittedName>
</protein>
<evidence type="ECO:0000313" key="1">
    <source>
        <dbReference type="EMBL" id="MET3548578.1"/>
    </source>
</evidence>